<dbReference type="EMBL" id="LR746267">
    <property type="protein sequence ID" value="CAA7395174.1"/>
    <property type="molecule type" value="Genomic_DNA"/>
</dbReference>
<dbReference type="SUPFAM" id="SSF53474">
    <property type="entry name" value="alpha/beta-Hydrolases"/>
    <property type="match status" value="1"/>
</dbReference>
<dbReference type="GO" id="GO:0006629">
    <property type="term" value="P:lipid metabolic process"/>
    <property type="evidence" value="ECO:0007669"/>
    <property type="project" value="InterPro"/>
</dbReference>
<dbReference type="AlphaFoldDB" id="A0A7I8KD74"/>
<evidence type="ECO:0000259" key="1">
    <source>
        <dbReference type="Pfam" id="PF01764"/>
    </source>
</evidence>
<evidence type="ECO:0000313" key="2">
    <source>
        <dbReference type="EMBL" id="CAA7395174.1"/>
    </source>
</evidence>
<dbReference type="InterPro" id="IPR029058">
    <property type="entry name" value="AB_hydrolase_fold"/>
</dbReference>
<evidence type="ECO:0000313" key="3">
    <source>
        <dbReference type="Proteomes" id="UP000663760"/>
    </source>
</evidence>
<dbReference type="OrthoDB" id="438440at2759"/>
<dbReference type="PANTHER" id="PTHR46086">
    <property type="entry name" value="ALPHA/BETA-HYDROLASES SUPERFAMILY PROTEIN"/>
    <property type="match status" value="1"/>
</dbReference>
<gene>
    <name evidence="2" type="ORF">SI8410_04005835</name>
</gene>
<dbReference type="Proteomes" id="UP000663760">
    <property type="component" value="Chromosome 4"/>
</dbReference>
<dbReference type="InterPro" id="IPR002921">
    <property type="entry name" value="Fungal_lipase-type"/>
</dbReference>
<dbReference type="CDD" id="cd00519">
    <property type="entry name" value="Lipase_3"/>
    <property type="match status" value="1"/>
</dbReference>
<sequence>MATGREGYFSDYVVTRPDKAGMRDLFYLLYDGDLYRNNTVDCPEGTGIAEISRRWLIFVSVTAQKTLLILKEPVVWFGSKVEFMANLLSVNHGLGALIWNYLRGQAVIPRRNSSSFRSAVDFFDDRVELDPDISPEDGRYLANLSIMAAKLAYENEAHIRRTVIDLWRMEFLGFFDCWNDYENQLTTRAFMFCDKRRRPELVVVAFRGTEVFNTAQWSVDMDISWYDIPGVGKVHGGFMKALGLQKAGGWPKEVNQAEGHPPFAYYAIREELKAGLRQNPEAKFLVTGHSLGGALAVLFPAVLSLHEEEEMLQRLEGVYTFGQPRVGDENLAAFLSKHLDGSPPRYQRFVYCNDMVPRLPYDDSTLLFKHFGACLYYDAWYRGTILEEEPNKNYFSPLYVIPKYANAAWELLRGLLIGRIKGVAYREPWAMTTLRFLGLAIPGLPPHLPHDYVNSMRLTKTSLLQERAPPFVSPR</sequence>
<organism evidence="2 3">
    <name type="scientific">Spirodela intermedia</name>
    <name type="common">Intermediate duckweed</name>
    <dbReference type="NCBI Taxonomy" id="51605"/>
    <lineage>
        <taxon>Eukaryota</taxon>
        <taxon>Viridiplantae</taxon>
        <taxon>Streptophyta</taxon>
        <taxon>Embryophyta</taxon>
        <taxon>Tracheophyta</taxon>
        <taxon>Spermatophyta</taxon>
        <taxon>Magnoliopsida</taxon>
        <taxon>Liliopsida</taxon>
        <taxon>Araceae</taxon>
        <taxon>Lemnoideae</taxon>
        <taxon>Spirodela</taxon>
    </lineage>
</organism>
<dbReference type="Pfam" id="PF01764">
    <property type="entry name" value="Lipase_3"/>
    <property type="match status" value="1"/>
</dbReference>
<accession>A0A7I8KD74</accession>
<protein>
    <recommendedName>
        <fullName evidence="1">Fungal lipase-type domain-containing protein</fullName>
    </recommendedName>
</protein>
<reference evidence="2" key="1">
    <citation type="submission" date="2020-02" db="EMBL/GenBank/DDBJ databases">
        <authorList>
            <person name="Scholz U."/>
            <person name="Mascher M."/>
            <person name="Fiebig A."/>
        </authorList>
    </citation>
    <scope>NUCLEOTIDE SEQUENCE</scope>
</reference>
<dbReference type="Gene3D" id="3.40.50.1820">
    <property type="entry name" value="alpha/beta hydrolase"/>
    <property type="match status" value="1"/>
</dbReference>
<dbReference type="GO" id="GO:0004806">
    <property type="term" value="F:triacylglycerol lipase activity"/>
    <property type="evidence" value="ECO:0007669"/>
    <property type="project" value="InterPro"/>
</dbReference>
<dbReference type="InterPro" id="IPR044819">
    <property type="entry name" value="OBL-like"/>
</dbReference>
<dbReference type="PANTHER" id="PTHR46086:SF4">
    <property type="entry name" value="ALPHA_BETA-HYDROLASES SUPERFAMILY PROTEIN"/>
    <property type="match status" value="1"/>
</dbReference>
<proteinExistence type="predicted"/>
<feature type="domain" description="Fungal lipase-type" evidence="1">
    <location>
        <begin position="203"/>
        <end position="362"/>
    </location>
</feature>
<keyword evidence="3" id="KW-1185">Reference proteome</keyword>
<name>A0A7I8KD74_SPIIN</name>